<evidence type="ECO:0000313" key="2">
    <source>
        <dbReference type="Proteomes" id="UP001060414"/>
    </source>
</evidence>
<sequence>MSRSHIRNFRIPAAEGEMIPEQVMRKFEISEFSTNPTDVEKHFVEAEADLKQIEATRKKGCKK</sequence>
<accession>A0ABY5ZT14</accession>
<name>A0ABY5ZT14_9BACT</name>
<evidence type="ECO:0000313" key="1">
    <source>
        <dbReference type="EMBL" id="UWZ81097.1"/>
    </source>
</evidence>
<dbReference type="Proteomes" id="UP001060414">
    <property type="component" value="Chromosome"/>
</dbReference>
<reference evidence="1" key="1">
    <citation type="journal article" date="2022" name="Environ. Microbiol.">
        <title>Geoalkalibacter halelectricus SAP #1 sp. nov. possessing extracellular electron transfer and mineral#reducing capabilities from a haloalkaline environment.</title>
        <authorList>
            <person name="Yadav S."/>
            <person name="Singh R."/>
            <person name="Sundharam S.S."/>
            <person name="Chaudhary S."/>
            <person name="Krishnamurthi S."/>
            <person name="Patil S.A."/>
        </authorList>
    </citation>
    <scope>NUCLEOTIDE SEQUENCE</scope>
    <source>
        <strain evidence="1">SAP-1</strain>
    </source>
</reference>
<proteinExistence type="predicted"/>
<dbReference type="EMBL" id="CP092109">
    <property type="protein sequence ID" value="UWZ81097.1"/>
    <property type="molecule type" value="Genomic_DNA"/>
</dbReference>
<dbReference type="RefSeq" id="WP_260749467.1">
    <property type="nucleotide sequence ID" value="NZ_CP092109.1"/>
</dbReference>
<gene>
    <name evidence="1" type="ORF">L9S41_06795</name>
</gene>
<keyword evidence="2" id="KW-1185">Reference proteome</keyword>
<organism evidence="1 2">
    <name type="scientific">Geoalkalibacter halelectricus</name>
    <dbReference type="NCBI Taxonomy" id="2847045"/>
    <lineage>
        <taxon>Bacteria</taxon>
        <taxon>Pseudomonadati</taxon>
        <taxon>Thermodesulfobacteriota</taxon>
        <taxon>Desulfuromonadia</taxon>
        <taxon>Desulfuromonadales</taxon>
        <taxon>Geoalkalibacteraceae</taxon>
        <taxon>Geoalkalibacter</taxon>
    </lineage>
</organism>
<protein>
    <submittedName>
        <fullName evidence="1">Uncharacterized protein</fullName>
    </submittedName>
</protein>